<sequence length="114" mass="11958">MRKFKISVDNVVYDVAVEEVDGNAVQSQVFPASVAAPAQTSSAVDEELMCTLAGVVESVNVNVGQHVNAGDVVVMLEVMKMKTAMEAHKSGKVTAVAVKPGDKVESGQVLIKIS</sequence>
<dbReference type="PANTHER" id="PTHR45266:SF3">
    <property type="entry name" value="OXALOACETATE DECARBOXYLASE ALPHA CHAIN"/>
    <property type="match status" value="1"/>
</dbReference>
<dbReference type="AlphaFoldDB" id="A0A1I5DZQ5"/>
<gene>
    <name evidence="3" type="ORF">SAMN05660284_02792</name>
</gene>
<dbReference type="Pfam" id="PF00364">
    <property type="entry name" value="Biotin_lipoyl"/>
    <property type="match status" value="1"/>
</dbReference>
<accession>A0A1I5DZQ5</accession>
<proteinExistence type="predicted"/>
<dbReference type="PANTHER" id="PTHR45266">
    <property type="entry name" value="OXALOACETATE DECARBOXYLASE ALPHA CHAIN"/>
    <property type="match status" value="1"/>
</dbReference>
<evidence type="ECO:0000256" key="1">
    <source>
        <dbReference type="ARBA" id="ARBA00023267"/>
    </source>
</evidence>
<dbReference type="RefSeq" id="WP_091198269.1">
    <property type="nucleotide sequence ID" value="NZ_FOVE01000031.1"/>
</dbReference>
<dbReference type="InterPro" id="IPR050709">
    <property type="entry name" value="Biotin_Carboxyl_Carrier/Decarb"/>
</dbReference>
<reference evidence="4" key="1">
    <citation type="submission" date="2016-10" db="EMBL/GenBank/DDBJ databases">
        <authorList>
            <person name="Varghese N."/>
            <person name="Submissions S."/>
        </authorList>
    </citation>
    <scope>NUCLEOTIDE SEQUENCE [LARGE SCALE GENOMIC DNA]</scope>
    <source>
        <strain evidence="4">DSM 6150</strain>
    </source>
</reference>
<evidence type="ECO:0000313" key="4">
    <source>
        <dbReference type="Proteomes" id="UP000242869"/>
    </source>
</evidence>
<dbReference type="Gene3D" id="2.40.50.100">
    <property type="match status" value="1"/>
</dbReference>
<keyword evidence="1" id="KW-0092">Biotin</keyword>
<keyword evidence="4" id="KW-1185">Reference proteome</keyword>
<dbReference type="EMBL" id="FOVE01000031">
    <property type="protein sequence ID" value="SFO04647.1"/>
    <property type="molecule type" value="Genomic_DNA"/>
</dbReference>
<evidence type="ECO:0000313" key="3">
    <source>
        <dbReference type="EMBL" id="SFO04647.1"/>
    </source>
</evidence>
<organism evidence="3 4">
    <name type="scientific">Formivibrio citricus</name>
    <dbReference type="NCBI Taxonomy" id="83765"/>
    <lineage>
        <taxon>Bacteria</taxon>
        <taxon>Pseudomonadati</taxon>
        <taxon>Pseudomonadota</taxon>
        <taxon>Betaproteobacteria</taxon>
        <taxon>Neisseriales</taxon>
        <taxon>Chitinibacteraceae</taxon>
        <taxon>Formivibrio</taxon>
    </lineage>
</organism>
<feature type="domain" description="Lipoyl-binding" evidence="2">
    <location>
        <begin position="31"/>
        <end position="114"/>
    </location>
</feature>
<dbReference type="OrthoDB" id="9768696at2"/>
<name>A0A1I5DZQ5_9NEIS</name>
<dbReference type="CDD" id="cd06850">
    <property type="entry name" value="biotinyl_domain"/>
    <property type="match status" value="1"/>
</dbReference>
<dbReference type="Proteomes" id="UP000242869">
    <property type="component" value="Unassembled WGS sequence"/>
</dbReference>
<protein>
    <submittedName>
        <fullName evidence="3">Biotin-requiring enzyme</fullName>
    </submittedName>
</protein>
<dbReference type="InterPro" id="IPR011053">
    <property type="entry name" value="Single_hybrid_motif"/>
</dbReference>
<dbReference type="STRING" id="83765.SAMN05660284_02792"/>
<dbReference type="PROSITE" id="PS50968">
    <property type="entry name" value="BIOTINYL_LIPOYL"/>
    <property type="match status" value="1"/>
</dbReference>
<dbReference type="InterPro" id="IPR001882">
    <property type="entry name" value="Biotin_BS"/>
</dbReference>
<dbReference type="SUPFAM" id="SSF51230">
    <property type="entry name" value="Single hybrid motif"/>
    <property type="match status" value="1"/>
</dbReference>
<evidence type="ECO:0000259" key="2">
    <source>
        <dbReference type="PROSITE" id="PS50968"/>
    </source>
</evidence>
<dbReference type="PROSITE" id="PS00188">
    <property type="entry name" value="BIOTIN"/>
    <property type="match status" value="1"/>
</dbReference>
<dbReference type="InterPro" id="IPR000089">
    <property type="entry name" value="Biotin_lipoyl"/>
</dbReference>